<dbReference type="Proteomes" id="UP001458946">
    <property type="component" value="Unassembled WGS sequence"/>
</dbReference>
<name>A0ABP9V8C1_9DEIO</name>
<feature type="transmembrane region" description="Helical" evidence="1">
    <location>
        <begin position="107"/>
        <end position="127"/>
    </location>
</feature>
<feature type="transmembrane region" description="Helical" evidence="1">
    <location>
        <begin position="75"/>
        <end position="95"/>
    </location>
</feature>
<keyword evidence="1" id="KW-0812">Transmembrane</keyword>
<keyword evidence="1" id="KW-1133">Transmembrane helix</keyword>
<comment type="caution">
    <text evidence="2">The sequence shown here is derived from an EMBL/GenBank/DDBJ whole genome shotgun (WGS) entry which is preliminary data.</text>
</comment>
<gene>
    <name evidence="2" type="ORF">Dxin01_00599</name>
</gene>
<evidence type="ECO:0000313" key="2">
    <source>
        <dbReference type="EMBL" id="GAA5500871.1"/>
    </source>
</evidence>
<sequence length="130" mass="13818">MLSALNILLVGVWVGMYLFTTYVVSPAFKEFYPDPAERQSRRRAVGRYYARLNGPLSGVILLVVAAQGFVSGWTWALGAELALLLLIGALVAGHVRQGQRGVLPPAWLTHITLAASVLLCGAALGAWGGA</sequence>
<protein>
    <recommendedName>
        <fullName evidence="4">DUF4149 domain-containing protein</fullName>
    </recommendedName>
</protein>
<proteinExistence type="predicted"/>
<reference evidence="2 3" key="1">
    <citation type="submission" date="2024-02" db="EMBL/GenBank/DDBJ databases">
        <title>Deinococcus xinjiangensis NBRC 107630.</title>
        <authorList>
            <person name="Ichikawa N."/>
            <person name="Katano-Makiyama Y."/>
            <person name="Hidaka K."/>
        </authorList>
    </citation>
    <scope>NUCLEOTIDE SEQUENCE [LARGE SCALE GENOMIC DNA]</scope>
    <source>
        <strain evidence="2 3">NBRC 107630</strain>
    </source>
</reference>
<evidence type="ECO:0000256" key="1">
    <source>
        <dbReference type="SAM" id="Phobius"/>
    </source>
</evidence>
<dbReference type="RefSeq" id="WP_353540850.1">
    <property type="nucleotide sequence ID" value="NZ_BAABRN010000004.1"/>
</dbReference>
<feature type="transmembrane region" description="Helical" evidence="1">
    <location>
        <begin position="48"/>
        <end position="69"/>
    </location>
</feature>
<evidence type="ECO:0008006" key="4">
    <source>
        <dbReference type="Google" id="ProtNLM"/>
    </source>
</evidence>
<feature type="transmembrane region" description="Helical" evidence="1">
    <location>
        <begin position="6"/>
        <end position="28"/>
    </location>
</feature>
<organism evidence="2 3">
    <name type="scientific">Deinococcus xinjiangensis</name>
    <dbReference type="NCBI Taxonomy" id="457454"/>
    <lineage>
        <taxon>Bacteria</taxon>
        <taxon>Thermotogati</taxon>
        <taxon>Deinococcota</taxon>
        <taxon>Deinococci</taxon>
        <taxon>Deinococcales</taxon>
        <taxon>Deinococcaceae</taxon>
        <taxon>Deinococcus</taxon>
    </lineage>
</organism>
<keyword evidence="3" id="KW-1185">Reference proteome</keyword>
<keyword evidence="1" id="KW-0472">Membrane</keyword>
<accession>A0ABP9V8C1</accession>
<dbReference type="EMBL" id="BAABRN010000004">
    <property type="protein sequence ID" value="GAA5500871.1"/>
    <property type="molecule type" value="Genomic_DNA"/>
</dbReference>
<evidence type="ECO:0000313" key="3">
    <source>
        <dbReference type="Proteomes" id="UP001458946"/>
    </source>
</evidence>